<feature type="chain" id="PRO_5004162805" evidence="2">
    <location>
        <begin position="18"/>
        <end position="798"/>
    </location>
</feature>
<dbReference type="KEGG" id="sus:Acid_4968"/>
<accession>Q01WP0</accession>
<dbReference type="PANTHER" id="PTHR11533:SF174">
    <property type="entry name" value="PUROMYCIN-SENSITIVE AMINOPEPTIDASE-RELATED"/>
    <property type="match status" value="1"/>
</dbReference>
<dbReference type="AlphaFoldDB" id="Q01WP0"/>
<dbReference type="STRING" id="234267.Acid_4968"/>
<dbReference type="InParanoid" id="Q01WP0"/>
<dbReference type="PANTHER" id="PTHR11533">
    <property type="entry name" value="PROTEASE M1 ZINC METALLOPROTEASE"/>
    <property type="match status" value="1"/>
</dbReference>
<sequence precursor="true">MRLLILLALLLPVHATAGTAADTARAVRENSFDRDECYRVRDLSFIKEDLRVYLTDGHLIFSKPTAGRRVAAVFTADVDGGDGEVILFPPDRAERRSLAAFVDAPNLDEHFRAVMLLFTGDVYEQLKAQIAANPGNRKAPEIAPLLDEKWSPVLRNLGTSYQVRLTLDLLGAPTRGGLFAALFSSAKLGNFDIVYDPDNAEQILAGQVNNRDNRLYFDTWTSFPARSSRKDPKPIVRDVELQDYRIDATIAPDLSLNAVTRVKVRVRQPLPVVSFEIAREMAVTQARVDGAPAEVLQGESVRVNLTRGGNNLFLVVPSEPLQPGRDYEFEFHHAGNVIHDAGDHIFYVSARANWYPAAGLRFANYDLTFRFPRELDLVGSGDVIEDRTEGDTRIVRRRPSAPIRIAAFNLGDYLHARLDRGGYVVDVCANRKLESALRPRPTVSPSALPSMPGISRRGQQPMEGTITTVERVPSPTEHLQALAEEVASAMEFMSSKFGPPALPHLTVSPIPGAFGQGFPGLIYLSTLSYLKDLPGTRLNGSAASAEIFFSDVLQAHETAHQWWGNRVTAAGYRDNWLMEALANTSALLYLEKRRGSRSVEQMLDNYRTGLLAHNEAGQLVDSAGPIVLGTRLETSQEPRAWRTITYGKGSWIMQMLRARMGNDRFLAMLAEIARRYDRKEITTEEFRLLAAGFLPPKSDDPKLESFFEQWVYGTGIPTLRLTYSVKGVAPNVKLTGTLTQSGVDPDFSTAVPVEIQVAKGRSITQWVRSADGPITFTVALKAAPLKVTLDPHYAVLRK</sequence>
<evidence type="ECO:0000313" key="4">
    <source>
        <dbReference type="EMBL" id="ABJ85925.1"/>
    </source>
</evidence>
<dbReference type="InterPro" id="IPR050344">
    <property type="entry name" value="Peptidase_M1_aminopeptidases"/>
</dbReference>
<dbReference type="InterPro" id="IPR027268">
    <property type="entry name" value="Peptidase_M4/M1_CTD_sf"/>
</dbReference>
<dbReference type="HOGENOM" id="CLU_346744_0_0_0"/>
<evidence type="ECO:0000256" key="2">
    <source>
        <dbReference type="SAM" id="SignalP"/>
    </source>
</evidence>
<dbReference type="GO" id="GO:0043171">
    <property type="term" value="P:peptide catabolic process"/>
    <property type="evidence" value="ECO:0007669"/>
    <property type="project" value="TreeGrafter"/>
</dbReference>
<keyword evidence="4" id="KW-0031">Aminopeptidase</keyword>
<dbReference type="eggNOG" id="COG0308">
    <property type="taxonomic scope" value="Bacteria"/>
</dbReference>
<dbReference type="InterPro" id="IPR014782">
    <property type="entry name" value="Peptidase_M1_dom"/>
</dbReference>
<keyword evidence="4" id="KW-0378">Hydrolase</keyword>
<evidence type="ECO:0000259" key="3">
    <source>
        <dbReference type="Pfam" id="PF01433"/>
    </source>
</evidence>
<name>Q01WP0_SOLUE</name>
<dbReference type="Gene3D" id="1.10.390.10">
    <property type="entry name" value="Neutral Protease Domain 2"/>
    <property type="match status" value="1"/>
</dbReference>
<dbReference type="GO" id="GO:0016020">
    <property type="term" value="C:membrane"/>
    <property type="evidence" value="ECO:0007669"/>
    <property type="project" value="TreeGrafter"/>
</dbReference>
<protein>
    <submittedName>
        <fullName evidence="4">Peptidase M1, membrane alanine aminopeptidase</fullName>
    </submittedName>
</protein>
<feature type="signal peptide" evidence="2">
    <location>
        <begin position="1"/>
        <end position="17"/>
    </location>
</feature>
<keyword evidence="4" id="KW-0645">Protease</keyword>
<proteinExistence type="predicted"/>
<gene>
    <name evidence="4" type="ordered locus">Acid_4968</name>
</gene>
<dbReference type="Pfam" id="PF01433">
    <property type="entry name" value="Peptidase_M1"/>
    <property type="match status" value="1"/>
</dbReference>
<dbReference type="GO" id="GO:0005615">
    <property type="term" value="C:extracellular space"/>
    <property type="evidence" value="ECO:0007669"/>
    <property type="project" value="TreeGrafter"/>
</dbReference>
<dbReference type="GO" id="GO:0008270">
    <property type="term" value="F:zinc ion binding"/>
    <property type="evidence" value="ECO:0007669"/>
    <property type="project" value="InterPro"/>
</dbReference>
<organism evidence="4">
    <name type="scientific">Solibacter usitatus (strain Ellin6076)</name>
    <dbReference type="NCBI Taxonomy" id="234267"/>
    <lineage>
        <taxon>Bacteria</taxon>
        <taxon>Pseudomonadati</taxon>
        <taxon>Acidobacteriota</taxon>
        <taxon>Terriglobia</taxon>
        <taxon>Bryobacterales</taxon>
        <taxon>Solibacteraceae</taxon>
        <taxon>Candidatus Solibacter</taxon>
    </lineage>
</organism>
<dbReference type="EMBL" id="CP000473">
    <property type="protein sequence ID" value="ABJ85925.1"/>
    <property type="molecule type" value="Genomic_DNA"/>
</dbReference>
<keyword evidence="2" id="KW-0732">Signal</keyword>
<feature type="domain" description="Peptidase M1 membrane alanine aminopeptidase" evidence="3">
    <location>
        <begin position="555"/>
        <end position="688"/>
    </location>
</feature>
<evidence type="ECO:0000256" key="1">
    <source>
        <dbReference type="SAM" id="MobiDB-lite"/>
    </source>
</evidence>
<dbReference type="SUPFAM" id="SSF55486">
    <property type="entry name" value="Metalloproteases ('zincins'), catalytic domain"/>
    <property type="match status" value="1"/>
</dbReference>
<reference evidence="4" key="1">
    <citation type="submission" date="2006-10" db="EMBL/GenBank/DDBJ databases">
        <title>Complete sequence of Solibacter usitatus Ellin6076.</title>
        <authorList>
            <consortium name="US DOE Joint Genome Institute"/>
            <person name="Copeland A."/>
            <person name="Lucas S."/>
            <person name="Lapidus A."/>
            <person name="Barry K."/>
            <person name="Detter J.C."/>
            <person name="Glavina del Rio T."/>
            <person name="Hammon N."/>
            <person name="Israni S."/>
            <person name="Dalin E."/>
            <person name="Tice H."/>
            <person name="Pitluck S."/>
            <person name="Thompson L.S."/>
            <person name="Brettin T."/>
            <person name="Bruce D."/>
            <person name="Han C."/>
            <person name="Tapia R."/>
            <person name="Gilna P."/>
            <person name="Schmutz J."/>
            <person name="Larimer F."/>
            <person name="Land M."/>
            <person name="Hauser L."/>
            <person name="Kyrpides N."/>
            <person name="Mikhailova N."/>
            <person name="Janssen P.H."/>
            <person name="Kuske C.R."/>
            <person name="Richardson P."/>
        </authorList>
    </citation>
    <scope>NUCLEOTIDE SEQUENCE</scope>
    <source>
        <strain evidence="4">Ellin6076</strain>
    </source>
</reference>
<feature type="region of interest" description="Disordered" evidence="1">
    <location>
        <begin position="439"/>
        <end position="460"/>
    </location>
</feature>
<dbReference type="GO" id="GO:0070006">
    <property type="term" value="F:metalloaminopeptidase activity"/>
    <property type="evidence" value="ECO:0007669"/>
    <property type="project" value="TreeGrafter"/>
</dbReference>
<dbReference type="GO" id="GO:0042277">
    <property type="term" value="F:peptide binding"/>
    <property type="evidence" value="ECO:0007669"/>
    <property type="project" value="TreeGrafter"/>
</dbReference>
<dbReference type="GO" id="GO:0005737">
    <property type="term" value="C:cytoplasm"/>
    <property type="evidence" value="ECO:0007669"/>
    <property type="project" value="TreeGrafter"/>
</dbReference>